<gene>
    <name evidence="2" type="ORF">RDB_LOCUS155567</name>
</gene>
<accession>A0A8H3ECR6</accession>
<sequence>MRPKVKQIPRPQVEEEEPELEVEGAGDGADQEEEELEPLPESLVPEITRKLATGWLGQKKQKGGNGDGVVNSNRLAESHANSSEKASSNAINLLSTEELIKSGQARPIGTMPLKNKGNKAKIPPSDRTLRHR</sequence>
<dbReference type="EMBL" id="CAJNJQ010004706">
    <property type="protein sequence ID" value="CAE7213279.1"/>
    <property type="molecule type" value="Genomic_DNA"/>
</dbReference>
<evidence type="ECO:0000313" key="3">
    <source>
        <dbReference type="Proteomes" id="UP000663827"/>
    </source>
</evidence>
<reference evidence="2" key="1">
    <citation type="submission" date="2021-01" db="EMBL/GenBank/DDBJ databases">
        <authorList>
            <person name="Kaushik A."/>
        </authorList>
    </citation>
    <scope>NUCLEOTIDE SEQUENCE</scope>
    <source>
        <strain evidence="2">AG5</strain>
    </source>
</reference>
<feature type="region of interest" description="Disordered" evidence="1">
    <location>
        <begin position="101"/>
        <end position="132"/>
    </location>
</feature>
<comment type="caution">
    <text evidence="2">The sequence shown here is derived from an EMBL/GenBank/DDBJ whole genome shotgun (WGS) entry which is preliminary data.</text>
</comment>
<protein>
    <submittedName>
        <fullName evidence="2">Uncharacterized protein</fullName>
    </submittedName>
</protein>
<evidence type="ECO:0000313" key="2">
    <source>
        <dbReference type="EMBL" id="CAE7213279.1"/>
    </source>
</evidence>
<feature type="region of interest" description="Disordered" evidence="1">
    <location>
        <begin position="1"/>
        <end position="89"/>
    </location>
</feature>
<feature type="compositionally biased region" description="Polar residues" evidence="1">
    <location>
        <begin position="72"/>
        <end position="89"/>
    </location>
</feature>
<feature type="compositionally biased region" description="Acidic residues" evidence="1">
    <location>
        <begin position="14"/>
        <end position="38"/>
    </location>
</feature>
<dbReference type="AlphaFoldDB" id="A0A8H3ECR6"/>
<dbReference type="Proteomes" id="UP000663827">
    <property type="component" value="Unassembled WGS sequence"/>
</dbReference>
<organism evidence="2 3">
    <name type="scientific">Rhizoctonia solani</name>
    <dbReference type="NCBI Taxonomy" id="456999"/>
    <lineage>
        <taxon>Eukaryota</taxon>
        <taxon>Fungi</taxon>
        <taxon>Dikarya</taxon>
        <taxon>Basidiomycota</taxon>
        <taxon>Agaricomycotina</taxon>
        <taxon>Agaricomycetes</taxon>
        <taxon>Cantharellales</taxon>
        <taxon>Ceratobasidiaceae</taxon>
        <taxon>Rhizoctonia</taxon>
    </lineage>
</organism>
<name>A0A8H3ECR6_9AGAM</name>
<proteinExistence type="predicted"/>
<evidence type="ECO:0000256" key="1">
    <source>
        <dbReference type="SAM" id="MobiDB-lite"/>
    </source>
</evidence>